<dbReference type="NCBIfam" id="TIGR00431">
    <property type="entry name" value="TruB"/>
    <property type="match status" value="1"/>
</dbReference>
<dbReference type="GO" id="GO:0031119">
    <property type="term" value="P:tRNA pseudouridine synthesis"/>
    <property type="evidence" value="ECO:0007669"/>
    <property type="project" value="UniProtKB-UniRule"/>
</dbReference>
<comment type="similarity">
    <text evidence="2 5">Belongs to the pseudouridine synthase TruB family. Type 1 subfamily.</text>
</comment>
<dbReference type="GO" id="GO:0160148">
    <property type="term" value="F:tRNA pseudouridine(55) synthase activity"/>
    <property type="evidence" value="ECO:0007669"/>
    <property type="project" value="UniProtKB-EC"/>
</dbReference>
<evidence type="ECO:0000256" key="5">
    <source>
        <dbReference type="HAMAP-Rule" id="MF_01080"/>
    </source>
</evidence>
<protein>
    <recommendedName>
        <fullName evidence="5">tRNA pseudouridine synthase B</fullName>
        <ecNumber evidence="5">5.4.99.25</ecNumber>
    </recommendedName>
    <alternativeName>
        <fullName evidence="5">tRNA pseudouridine(55) synthase</fullName>
        <shortName evidence="5">Psi55 synthase</shortName>
    </alternativeName>
    <alternativeName>
        <fullName evidence="5">tRNA pseudouridylate synthase</fullName>
    </alternativeName>
    <alternativeName>
        <fullName evidence="5">tRNA-uridine isomerase</fullName>
    </alternativeName>
</protein>
<dbReference type="Proteomes" id="UP000294309">
    <property type="component" value="Chromosome"/>
</dbReference>
<comment type="function">
    <text evidence="5">Responsible for synthesis of pseudouridine from uracil-55 in the psi GC loop of transfer RNAs.</text>
</comment>
<dbReference type="GO" id="GO:1990481">
    <property type="term" value="P:mRNA pseudouridine synthesis"/>
    <property type="evidence" value="ECO:0007669"/>
    <property type="project" value="TreeGrafter"/>
</dbReference>
<keyword evidence="3 5" id="KW-0819">tRNA processing</keyword>
<evidence type="ECO:0000256" key="2">
    <source>
        <dbReference type="ARBA" id="ARBA00005642"/>
    </source>
</evidence>
<gene>
    <name evidence="5 7" type="primary">truB</name>
    <name evidence="7" type="ORF">SGLAD_v1c04030</name>
</gene>
<feature type="active site" description="Nucleophile" evidence="5">
    <location>
        <position position="41"/>
    </location>
</feature>
<dbReference type="Pfam" id="PF01509">
    <property type="entry name" value="TruB_N"/>
    <property type="match status" value="1"/>
</dbReference>
<dbReference type="EMBL" id="CP038013">
    <property type="protein sequence ID" value="QBQ07602.1"/>
    <property type="molecule type" value="Genomic_DNA"/>
</dbReference>
<dbReference type="RefSeq" id="WP_134297395.1">
    <property type="nucleotide sequence ID" value="NZ_CP038013.1"/>
</dbReference>
<dbReference type="HAMAP" id="MF_01080">
    <property type="entry name" value="TruB_bact"/>
    <property type="match status" value="1"/>
</dbReference>
<dbReference type="InterPro" id="IPR002501">
    <property type="entry name" value="PsdUridine_synth_N"/>
</dbReference>
<dbReference type="InterPro" id="IPR020103">
    <property type="entry name" value="PsdUridine_synth_cat_dom_sf"/>
</dbReference>
<dbReference type="AlphaFoldDB" id="A0A4P7AHD9"/>
<evidence type="ECO:0000313" key="7">
    <source>
        <dbReference type="EMBL" id="QBQ07602.1"/>
    </source>
</evidence>
<keyword evidence="4 5" id="KW-0413">Isomerase</keyword>
<dbReference type="OrthoDB" id="9802309at2"/>
<dbReference type="KEGG" id="sgq:SGLAD_v1c04030"/>
<comment type="catalytic activity">
    <reaction evidence="1 5">
        <text>uridine(55) in tRNA = pseudouridine(55) in tRNA</text>
        <dbReference type="Rhea" id="RHEA:42532"/>
        <dbReference type="Rhea" id="RHEA-COMP:10101"/>
        <dbReference type="Rhea" id="RHEA-COMP:10102"/>
        <dbReference type="ChEBI" id="CHEBI:65314"/>
        <dbReference type="ChEBI" id="CHEBI:65315"/>
        <dbReference type="EC" id="5.4.99.25"/>
    </reaction>
</comment>
<sequence>MNNKSGIFLVNKPLNITSNELIQRIKNKFHIKKIGHAGTLDPIATGLMVVLTNQATKISNYLLKADKVYIVEMKLFKKTDTGDITGKVIESQEFQKISKKDVELIVDKYNGYIYDQYPPIYSAIKVNGKKLYEYARNDQEVELKPRTVTINECELINFDQKMGIIKLKVNCSKGTYIRSLVQDFANEIGCLSTVSSLERTGSGEFNLSQAKTVDQLQESDLISMYDGLIQNNHALIEYHKIRDIIQGRAITLTGRSDEVVFLINDKKNVLAIYKWVAKDLYTCQRGLWDEQLELELTEAEKDF</sequence>
<evidence type="ECO:0000256" key="3">
    <source>
        <dbReference type="ARBA" id="ARBA00022694"/>
    </source>
</evidence>
<keyword evidence="8" id="KW-1185">Reference proteome</keyword>
<accession>A0A4P7AHD9</accession>
<dbReference type="InterPro" id="IPR014780">
    <property type="entry name" value="tRNA_psdUridine_synth_TruB"/>
</dbReference>
<evidence type="ECO:0000259" key="6">
    <source>
        <dbReference type="Pfam" id="PF01509"/>
    </source>
</evidence>
<dbReference type="EC" id="5.4.99.25" evidence="5"/>
<reference evidence="7 8" key="1">
    <citation type="submission" date="2019-03" db="EMBL/GenBank/DDBJ databases">
        <title>Complete genome sequence of Spiroplasma gladiatoris TG-1 (DSM 22552).</title>
        <authorList>
            <person name="Lin Y.-C."/>
            <person name="Chou L."/>
            <person name="Kuo C.-H."/>
        </authorList>
    </citation>
    <scope>NUCLEOTIDE SEQUENCE [LARGE SCALE GENOMIC DNA]</scope>
    <source>
        <strain evidence="7 8">TG-1</strain>
    </source>
</reference>
<proteinExistence type="inferred from homology"/>
<evidence type="ECO:0000256" key="4">
    <source>
        <dbReference type="ARBA" id="ARBA00023235"/>
    </source>
</evidence>
<feature type="domain" description="Pseudouridine synthase II N-terminal" evidence="6">
    <location>
        <begin position="26"/>
        <end position="177"/>
    </location>
</feature>
<organism evidence="7 8">
    <name type="scientific">Spiroplasma gladiatoris</name>
    <dbReference type="NCBI Taxonomy" id="2143"/>
    <lineage>
        <taxon>Bacteria</taxon>
        <taxon>Bacillati</taxon>
        <taxon>Mycoplasmatota</taxon>
        <taxon>Mollicutes</taxon>
        <taxon>Entomoplasmatales</taxon>
        <taxon>Spiroplasmataceae</taxon>
        <taxon>Spiroplasma</taxon>
    </lineage>
</organism>
<dbReference type="GO" id="GO:0003723">
    <property type="term" value="F:RNA binding"/>
    <property type="evidence" value="ECO:0007669"/>
    <property type="project" value="InterPro"/>
</dbReference>
<name>A0A4P7AHD9_9MOLU</name>
<dbReference type="CDD" id="cd02573">
    <property type="entry name" value="PseudoU_synth_EcTruB"/>
    <property type="match status" value="1"/>
</dbReference>
<evidence type="ECO:0000256" key="1">
    <source>
        <dbReference type="ARBA" id="ARBA00000385"/>
    </source>
</evidence>
<dbReference type="SUPFAM" id="SSF55120">
    <property type="entry name" value="Pseudouridine synthase"/>
    <property type="match status" value="1"/>
</dbReference>
<evidence type="ECO:0000313" key="8">
    <source>
        <dbReference type="Proteomes" id="UP000294309"/>
    </source>
</evidence>
<dbReference type="Gene3D" id="3.30.2350.10">
    <property type="entry name" value="Pseudouridine synthase"/>
    <property type="match status" value="1"/>
</dbReference>
<dbReference type="PANTHER" id="PTHR13767:SF2">
    <property type="entry name" value="PSEUDOURIDYLATE SYNTHASE TRUB1"/>
    <property type="match status" value="1"/>
</dbReference>
<dbReference type="PANTHER" id="PTHR13767">
    <property type="entry name" value="TRNA-PSEUDOURIDINE SYNTHASE"/>
    <property type="match status" value="1"/>
</dbReference>